<evidence type="ECO:0000256" key="2">
    <source>
        <dbReference type="SAM" id="MobiDB-lite"/>
    </source>
</evidence>
<feature type="compositionally biased region" description="Basic and acidic residues" evidence="2">
    <location>
        <begin position="1050"/>
        <end position="1059"/>
    </location>
</feature>
<dbReference type="InterPro" id="IPR018159">
    <property type="entry name" value="Spectrin/alpha-actinin"/>
</dbReference>
<dbReference type="Gene3D" id="1.20.58.60">
    <property type="match status" value="4"/>
</dbReference>
<feature type="compositionally biased region" description="Basic and acidic residues" evidence="2">
    <location>
        <begin position="1123"/>
        <end position="1134"/>
    </location>
</feature>
<feature type="region of interest" description="Disordered" evidence="2">
    <location>
        <begin position="995"/>
        <end position="1144"/>
    </location>
</feature>
<protein>
    <recommendedName>
        <fullName evidence="5">KASH domain-containing protein</fullName>
    </recommendedName>
</protein>
<evidence type="ECO:0000256" key="1">
    <source>
        <dbReference type="SAM" id="Coils"/>
    </source>
</evidence>
<organism evidence="3 4">
    <name type="scientific">Chilo suppressalis</name>
    <name type="common">Asiatic rice borer moth</name>
    <dbReference type="NCBI Taxonomy" id="168631"/>
    <lineage>
        <taxon>Eukaryota</taxon>
        <taxon>Metazoa</taxon>
        <taxon>Ecdysozoa</taxon>
        <taxon>Arthropoda</taxon>
        <taxon>Hexapoda</taxon>
        <taxon>Insecta</taxon>
        <taxon>Pterygota</taxon>
        <taxon>Neoptera</taxon>
        <taxon>Endopterygota</taxon>
        <taxon>Lepidoptera</taxon>
        <taxon>Glossata</taxon>
        <taxon>Ditrysia</taxon>
        <taxon>Pyraloidea</taxon>
        <taxon>Crambidae</taxon>
        <taxon>Crambinae</taxon>
        <taxon>Chilo</taxon>
    </lineage>
</organism>
<dbReference type="SUPFAM" id="SSF46966">
    <property type="entry name" value="Spectrin repeat"/>
    <property type="match status" value="4"/>
</dbReference>
<dbReference type="EMBL" id="OU963913">
    <property type="protein sequence ID" value="CAH0402581.1"/>
    <property type="molecule type" value="Genomic_DNA"/>
</dbReference>
<feature type="region of interest" description="Disordered" evidence="2">
    <location>
        <begin position="768"/>
        <end position="799"/>
    </location>
</feature>
<reference evidence="3" key="1">
    <citation type="submission" date="2021-12" db="EMBL/GenBank/DDBJ databases">
        <authorList>
            <person name="King R."/>
        </authorList>
    </citation>
    <scope>NUCLEOTIDE SEQUENCE</scope>
</reference>
<feature type="compositionally biased region" description="Basic and acidic residues" evidence="2">
    <location>
        <begin position="1332"/>
        <end position="1341"/>
    </location>
</feature>
<feature type="compositionally biased region" description="Basic and acidic residues" evidence="2">
    <location>
        <begin position="1000"/>
        <end position="1022"/>
    </location>
</feature>
<feature type="region of interest" description="Disordered" evidence="2">
    <location>
        <begin position="1218"/>
        <end position="1345"/>
    </location>
</feature>
<dbReference type="Proteomes" id="UP001153292">
    <property type="component" value="Chromosome 20"/>
</dbReference>
<gene>
    <name evidence="3" type="ORF">CHILSU_LOCUS5826</name>
</gene>
<name>A0ABN8B111_CHISP</name>
<feature type="compositionally biased region" description="Low complexity" evidence="2">
    <location>
        <begin position="1080"/>
        <end position="1090"/>
    </location>
</feature>
<keyword evidence="1" id="KW-0175">Coiled coil</keyword>
<dbReference type="SMART" id="SM00150">
    <property type="entry name" value="SPEC"/>
    <property type="match status" value="4"/>
</dbReference>
<dbReference type="CDD" id="cd00176">
    <property type="entry name" value="SPEC"/>
    <property type="match status" value="1"/>
</dbReference>
<feature type="compositionally biased region" description="Polar residues" evidence="2">
    <location>
        <begin position="1107"/>
        <end position="1122"/>
    </location>
</feature>
<proteinExistence type="predicted"/>
<dbReference type="InterPro" id="IPR002017">
    <property type="entry name" value="Spectrin_repeat"/>
</dbReference>
<evidence type="ECO:0008006" key="5">
    <source>
        <dbReference type="Google" id="ProtNLM"/>
    </source>
</evidence>
<sequence>MHHQDRALLERADALADKLDALHLILNVQARRIKDLGFEFEITTEEVPESEPSLGTSKKPRLSDPTAMVVNEDSASDGQTDIDAFNTWAENALKEIEQCKKDCEATESRQKSTATLDRIGKELEARRNNTHESNEQFQNVERSLQETRSISNALNEKDELVERARPLREQLEEIETWRDKWRQVAPSANQLIHLRNRLRSLRQMRPALDELAAKAIILLTKPLPESDRNAVDAESKLVKQRYEQLLSSLSDREGEIKLALARNTDDPRARFDAFRNKIAALETKILTEHALLAEPNETEHQLERLILLRKEFDDLQSTHDAVVAERRNTDHRGSLEQLDFRSSVENLVTKFGDSRTILDQKIGKLQTGLSLLKQLKEDTQSVRKWLDSVEKFVSENDVIPVGDVEQLDKLLDASNKYDDEKKEYAEKLKAVDEAKATILEDCEDTLSKAVQADTKDLRKRFDEINEKAFKLNEGLRRALEKSEDIFRRMDEMEEWLGKIESQLPTEEECGISDSGELYKMKTRFQGMKDQCDNRTDDFRDLNETGHEILVSAERRPGALARRLTHLNARWTIVTHGVYERYKILAEAWHETSELRAWVSQENAWLDGLHRILRRSATPRTNPTDAEDMWAELGELESYVQNHDSARVARIQAVGRQLVAAHIMPASIRADLDNMAARTQLLTAQAESRRQVLEQCAREAAQYEVRVEELQSWLTTALEAGPHQQANAREQLPSQLHLLQELREQAPDGGRLTEQLDLLQEKFTQLEKRLESAKDDEQPEDEELGEEEMQQFPVSGSETEDIAGRVTRATNALREVQRACNVALPSPSPSPAPAPDAVRAQLRECLKFYRTLSEMKAEVESVIKAGRRATDGGGDGSGGGAELSRRVDALKQLYNKLGAQVTAAKARLESALVAARELQSDLSSLEGWLQTLPPQPPRAKLELEMSRVSALRDRLHDNYDRLAAACDTKSLEQLRARRDAVDARWHAIRAQLATDTSVGTKEADNEHNADYERLTDTIKRRLDSPLNSPDTERPELKKSKIPLALRSPAPIRKEVKEGGSRSRGSSLERVVRPAPSPLTPTSPGIPTSPGSEASTAPVSPEETKPKDSSTFNLLQDSDLFTQISEDKIEARDQPAETRLSPSDRTVDPCQVVAVKEVEIVRGIVNSPVNSEEFPSETVRTSSGPVAQKVETVELPDDSEDEPAVTTFVVEVREAERPMKPTRGVLTRREEIAIPDLIPGHERDFSSGTPPPTPMEEGEQCPPLLRLPETTEKPHENITPPSGSDEAIYSEVEDAQSMPLGAPLGSSTPARGAQVVGVARKQLSSPATPAPSMPEEKYNRTEDSDTVSHLLLYQHTTHATLNKENQLSNNERSIE</sequence>
<accession>A0ABN8B111</accession>
<evidence type="ECO:0000313" key="3">
    <source>
        <dbReference type="EMBL" id="CAH0402581.1"/>
    </source>
</evidence>
<feature type="coiled-coil region" evidence="1">
    <location>
        <begin position="407"/>
        <end position="437"/>
    </location>
</feature>
<evidence type="ECO:0000313" key="4">
    <source>
        <dbReference type="Proteomes" id="UP001153292"/>
    </source>
</evidence>
<feature type="region of interest" description="Disordered" evidence="2">
    <location>
        <begin position="45"/>
        <end position="64"/>
    </location>
</feature>
<feature type="compositionally biased region" description="Acidic residues" evidence="2">
    <location>
        <begin position="776"/>
        <end position="788"/>
    </location>
</feature>
<keyword evidence="4" id="KW-1185">Reference proteome</keyword>
<dbReference type="Pfam" id="PF00435">
    <property type="entry name" value="Spectrin"/>
    <property type="match status" value="1"/>
</dbReference>